<dbReference type="Gene3D" id="3.40.462.20">
    <property type="match status" value="1"/>
</dbReference>
<dbReference type="InterPro" id="IPR016166">
    <property type="entry name" value="FAD-bd_PCMH"/>
</dbReference>
<sequence length="517" mass="56248">MLKPLATQWLQCITLYLGTVLFFYWIGIVSRNISASGRGPVDQTQDALGSTQNASVLTSDPLVTCLAAAQVEFLVKGAANWTQETQGYNLRVMYEPAAVAIPTSIDQIQAAVLCGIDNDVRVTAKGGGHSFGSYGIGGEDGHLVITLDRMYGVSVHDDGTARIQPGVRTAVADRFRSVGIGGLVLHGGYGLATRTHGLTLDWLIGATVILANGTMVHCSSADNEDLFWALRGAGSSFGIVAEFEFDTFEVPEQITSFTMVLNWLESEAVNGLGMLQDLITEAPKELNMLIEMTPSAQSIQGTYYGDEDGLKGVLQPLLKHVKTQETQAGELRMATVGWIEALEKFGYGPLDMTYPLKQHANMYATNLVVYALTQGQLEALMSIFYKTENATSRPTWTMLFELVGGTHSALTGIDSSATSFFHHDKMMLVQLSGLSPRENTEEGIGLLEGFKKTFTDMLGDGNWGMYANYVDTELDSAAAQRLYWGGNLERLQQIKAQLDPGEVFWNPQGIRPASHVE</sequence>
<comment type="cofactor">
    <cofactor evidence="1">
        <name>FAD</name>
        <dbReference type="ChEBI" id="CHEBI:57692"/>
    </cofactor>
</comment>
<dbReference type="PROSITE" id="PS51387">
    <property type="entry name" value="FAD_PCMH"/>
    <property type="match status" value="1"/>
</dbReference>
<name>A0A9P5H456_9HYPO</name>
<dbReference type="GO" id="GO:0016491">
    <property type="term" value="F:oxidoreductase activity"/>
    <property type="evidence" value="ECO:0007669"/>
    <property type="project" value="UniProtKB-KW"/>
</dbReference>
<dbReference type="PANTHER" id="PTHR42973">
    <property type="entry name" value="BINDING OXIDOREDUCTASE, PUTATIVE (AFU_ORTHOLOGUE AFUA_1G17690)-RELATED"/>
    <property type="match status" value="1"/>
</dbReference>
<comment type="similarity">
    <text evidence="2">Belongs to the oxygen-dependent FAD-linked oxidoreductase family.</text>
</comment>
<dbReference type="SUPFAM" id="SSF56176">
    <property type="entry name" value="FAD-binding/transporter-associated domain-like"/>
    <property type="match status" value="1"/>
</dbReference>
<keyword evidence="3" id="KW-0285">Flavoprotein</keyword>
<evidence type="ECO:0000256" key="3">
    <source>
        <dbReference type="ARBA" id="ARBA00022630"/>
    </source>
</evidence>
<dbReference type="PANTHER" id="PTHR42973:SF39">
    <property type="entry name" value="FAD-BINDING PCMH-TYPE DOMAIN-CONTAINING PROTEIN"/>
    <property type="match status" value="1"/>
</dbReference>
<keyword evidence="4" id="KW-0274">FAD</keyword>
<accession>A0A9P5H456</accession>
<dbReference type="InterPro" id="IPR016167">
    <property type="entry name" value="FAD-bd_PCMH_sub1"/>
</dbReference>
<keyword evidence="6" id="KW-0812">Transmembrane</keyword>
<evidence type="ECO:0000256" key="2">
    <source>
        <dbReference type="ARBA" id="ARBA00005466"/>
    </source>
</evidence>
<feature type="domain" description="FAD-binding PCMH-type" evidence="7">
    <location>
        <begin position="92"/>
        <end position="289"/>
    </location>
</feature>
<dbReference type="InterPro" id="IPR012951">
    <property type="entry name" value="BBE"/>
</dbReference>
<dbReference type="InterPro" id="IPR050416">
    <property type="entry name" value="FAD-linked_Oxidoreductase"/>
</dbReference>
<keyword evidence="5" id="KW-0560">Oxidoreductase</keyword>
<proteinExistence type="inferred from homology"/>
<dbReference type="InterPro" id="IPR016169">
    <property type="entry name" value="FAD-bd_PCMH_sub2"/>
</dbReference>
<protein>
    <recommendedName>
        <fullName evidence="7">FAD-binding PCMH-type domain-containing protein</fullName>
    </recommendedName>
</protein>
<keyword evidence="9" id="KW-1185">Reference proteome</keyword>
<evidence type="ECO:0000259" key="7">
    <source>
        <dbReference type="PROSITE" id="PS51387"/>
    </source>
</evidence>
<evidence type="ECO:0000313" key="9">
    <source>
        <dbReference type="Proteomes" id="UP000722485"/>
    </source>
</evidence>
<evidence type="ECO:0000256" key="6">
    <source>
        <dbReference type="SAM" id="Phobius"/>
    </source>
</evidence>
<keyword evidence="6" id="KW-0472">Membrane</keyword>
<evidence type="ECO:0000256" key="1">
    <source>
        <dbReference type="ARBA" id="ARBA00001974"/>
    </source>
</evidence>
<evidence type="ECO:0000256" key="4">
    <source>
        <dbReference type="ARBA" id="ARBA00022827"/>
    </source>
</evidence>
<reference evidence="8" key="1">
    <citation type="submission" date="2020-03" db="EMBL/GenBank/DDBJ databases">
        <title>Draft Genome Sequence of Cylindrodendrum hubeiense.</title>
        <authorList>
            <person name="Buettner E."/>
            <person name="Kellner H."/>
        </authorList>
    </citation>
    <scope>NUCLEOTIDE SEQUENCE</scope>
    <source>
        <strain evidence="8">IHI 201604</strain>
    </source>
</reference>
<dbReference type="AlphaFoldDB" id="A0A9P5H456"/>
<gene>
    <name evidence="8" type="ORF">G7Z17_g9328</name>
</gene>
<evidence type="ECO:0000256" key="5">
    <source>
        <dbReference type="ARBA" id="ARBA00023002"/>
    </source>
</evidence>
<dbReference type="Gene3D" id="6.10.140.1160">
    <property type="match status" value="1"/>
</dbReference>
<dbReference type="Gene3D" id="3.30.465.10">
    <property type="match status" value="1"/>
</dbReference>
<dbReference type="GO" id="GO:0071949">
    <property type="term" value="F:FAD binding"/>
    <property type="evidence" value="ECO:0007669"/>
    <property type="project" value="InterPro"/>
</dbReference>
<dbReference type="Gene3D" id="3.30.43.10">
    <property type="entry name" value="Uridine Diphospho-n-acetylenolpyruvylglucosamine Reductase, domain 2"/>
    <property type="match status" value="1"/>
</dbReference>
<dbReference type="Pfam" id="PF08031">
    <property type="entry name" value="BBE"/>
    <property type="match status" value="1"/>
</dbReference>
<dbReference type="Proteomes" id="UP000722485">
    <property type="component" value="Unassembled WGS sequence"/>
</dbReference>
<evidence type="ECO:0000313" key="8">
    <source>
        <dbReference type="EMBL" id="KAF7545225.1"/>
    </source>
</evidence>
<dbReference type="InterPro" id="IPR036318">
    <property type="entry name" value="FAD-bd_PCMH-like_sf"/>
</dbReference>
<keyword evidence="6" id="KW-1133">Transmembrane helix</keyword>
<dbReference type="EMBL" id="JAANBB010000264">
    <property type="protein sequence ID" value="KAF7545225.1"/>
    <property type="molecule type" value="Genomic_DNA"/>
</dbReference>
<comment type="caution">
    <text evidence="8">The sequence shown here is derived from an EMBL/GenBank/DDBJ whole genome shotgun (WGS) entry which is preliminary data.</text>
</comment>
<organism evidence="8 9">
    <name type="scientific">Cylindrodendrum hubeiense</name>
    <dbReference type="NCBI Taxonomy" id="595255"/>
    <lineage>
        <taxon>Eukaryota</taxon>
        <taxon>Fungi</taxon>
        <taxon>Dikarya</taxon>
        <taxon>Ascomycota</taxon>
        <taxon>Pezizomycotina</taxon>
        <taxon>Sordariomycetes</taxon>
        <taxon>Hypocreomycetidae</taxon>
        <taxon>Hypocreales</taxon>
        <taxon>Nectriaceae</taxon>
        <taxon>Cylindrodendrum</taxon>
    </lineage>
</organism>
<dbReference type="InterPro" id="IPR006094">
    <property type="entry name" value="Oxid_FAD_bind_N"/>
</dbReference>
<dbReference type="OrthoDB" id="415825at2759"/>
<dbReference type="Pfam" id="PF01565">
    <property type="entry name" value="FAD_binding_4"/>
    <property type="match status" value="1"/>
</dbReference>
<feature type="transmembrane region" description="Helical" evidence="6">
    <location>
        <begin position="6"/>
        <end position="28"/>
    </location>
</feature>